<sequence length="81" mass="9459">MKVPQNEKPSFTRVKYYQPYYSRFDPCPPIGLKVYSTPPHLYMGFQPANLQQFSPKVALKKGTLWPALYDPYQNPYEGKRG</sequence>
<name>A0ABT9ZL47_9BACI</name>
<dbReference type="Proteomes" id="UP001234495">
    <property type="component" value="Unassembled WGS sequence"/>
</dbReference>
<reference evidence="1 2" key="1">
    <citation type="submission" date="2023-07" db="EMBL/GenBank/DDBJ databases">
        <title>Genomic Encyclopedia of Type Strains, Phase IV (KMG-IV): sequencing the most valuable type-strain genomes for metagenomic binning, comparative biology and taxonomic classification.</title>
        <authorList>
            <person name="Goeker M."/>
        </authorList>
    </citation>
    <scope>NUCLEOTIDE SEQUENCE [LARGE SCALE GENOMIC DNA]</scope>
    <source>
        <strain evidence="1 2">DSM 29005</strain>
    </source>
</reference>
<proteinExistence type="predicted"/>
<protein>
    <submittedName>
        <fullName evidence="1">Spore coat protein JA</fullName>
    </submittedName>
</protein>
<organism evidence="1 2">
    <name type="scientific">Metabacillus malikii</name>
    <dbReference type="NCBI Taxonomy" id="1504265"/>
    <lineage>
        <taxon>Bacteria</taxon>
        <taxon>Bacillati</taxon>
        <taxon>Bacillota</taxon>
        <taxon>Bacilli</taxon>
        <taxon>Bacillales</taxon>
        <taxon>Bacillaceae</taxon>
        <taxon>Metabacillus</taxon>
    </lineage>
</organism>
<keyword evidence="1" id="KW-0167">Capsid protein</keyword>
<comment type="caution">
    <text evidence="1">The sequence shown here is derived from an EMBL/GenBank/DDBJ whole genome shotgun (WGS) entry which is preliminary data.</text>
</comment>
<dbReference type="EMBL" id="JAUSUD010000024">
    <property type="protein sequence ID" value="MDQ0232710.1"/>
    <property type="molecule type" value="Genomic_DNA"/>
</dbReference>
<evidence type="ECO:0000313" key="2">
    <source>
        <dbReference type="Proteomes" id="UP001234495"/>
    </source>
</evidence>
<dbReference type="RefSeq" id="WP_307344986.1">
    <property type="nucleotide sequence ID" value="NZ_JAUSUD010000024.1"/>
</dbReference>
<gene>
    <name evidence="1" type="ORF">J2S19_004032</name>
</gene>
<accession>A0ABT9ZL47</accession>
<dbReference type="InterPro" id="IPR020256">
    <property type="entry name" value="Spore_coat_CotJA"/>
</dbReference>
<evidence type="ECO:0000313" key="1">
    <source>
        <dbReference type="EMBL" id="MDQ0232710.1"/>
    </source>
</evidence>
<dbReference type="Pfam" id="PF11007">
    <property type="entry name" value="CotJA"/>
    <property type="match status" value="1"/>
</dbReference>
<keyword evidence="1" id="KW-0946">Virion</keyword>
<keyword evidence="2" id="KW-1185">Reference proteome</keyword>